<accession>A0A1T2XLW0</accession>
<name>A0A1T2XLW0_9BACL</name>
<keyword evidence="1" id="KW-0472">Membrane</keyword>
<protein>
    <submittedName>
        <fullName evidence="2">Uncharacterized protein</fullName>
    </submittedName>
</protein>
<feature type="transmembrane region" description="Helical" evidence="1">
    <location>
        <begin position="79"/>
        <end position="99"/>
    </location>
</feature>
<evidence type="ECO:0000313" key="2">
    <source>
        <dbReference type="EMBL" id="OPA80653.1"/>
    </source>
</evidence>
<evidence type="ECO:0000256" key="1">
    <source>
        <dbReference type="SAM" id="Phobius"/>
    </source>
</evidence>
<keyword evidence="1" id="KW-0812">Transmembrane</keyword>
<sequence length="144" mass="15819">MRSVRSGTKTFVLLREVLMAYVSPAVMAGIGGLVTADKILQFRALTTIGGTSALFALLIGLWLRAKGKQKYWLVRSPQWVVIGLFALGGSMLGLLSAFVTTSIFEIAKLTDFLAWSGHIWIDFPLSATIASTIISWRWRASIKK</sequence>
<keyword evidence="1" id="KW-1133">Transmembrane helix</keyword>
<proteinExistence type="predicted"/>
<dbReference type="OrthoDB" id="2643490at2"/>
<comment type="caution">
    <text evidence="2">The sequence shown here is derived from an EMBL/GenBank/DDBJ whole genome shotgun (WGS) entry which is preliminary data.</text>
</comment>
<keyword evidence="3" id="KW-1185">Reference proteome</keyword>
<gene>
    <name evidence="2" type="ORF">BVG16_07555</name>
</gene>
<reference evidence="2 3" key="1">
    <citation type="submission" date="2017-01" db="EMBL/GenBank/DDBJ databases">
        <title>Genome analysis of Paenibacillus selenitrireducens ES3-24.</title>
        <authorList>
            <person name="Xu D."/>
            <person name="Yao R."/>
            <person name="Zheng S."/>
        </authorList>
    </citation>
    <scope>NUCLEOTIDE SEQUENCE [LARGE SCALE GENOMIC DNA]</scope>
    <source>
        <strain evidence="2 3">ES3-24</strain>
    </source>
</reference>
<feature type="transmembrane region" description="Helical" evidence="1">
    <location>
        <begin position="12"/>
        <end position="34"/>
    </location>
</feature>
<dbReference type="STRING" id="1324314.BVG16_07555"/>
<organism evidence="2 3">
    <name type="scientific">Paenibacillus selenitireducens</name>
    <dbReference type="NCBI Taxonomy" id="1324314"/>
    <lineage>
        <taxon>Bacteria</taxon>
        <taxon>Bacillati</taxon>
        <taxon>Bacillota</taxon>
        <taxon>Bacilli</taxon>
        <taxon>Bacillales</taxon>
        <taxon>Paenibacillaceae</taxon>
        <taxon>Paenibacillus</taxon>
    </lineage>
</organism>
<dbReference type="Proteomes" id="UP000190188">
    <property type="component" value="Unassembled WGS sequence"/>
</dbReference>
<evidence type="ECO:0000313" key="3">
    <source>
        <dbReference type="Proteomes" id="UP000190188"/>
    </source>
</evidence>
<feature type="transmembrane region" description="Helical" evidence="1">
    <location>
        <begin position="119"/>
        <end position="138"/>
    </location>
</feature>
<dbReference type="AlphaFoldDB" id="A0A1T2XLW0"/>
<feature type="transmembrane region" description="Helical" evidence="1">
    <location>
        <begin position="40"/>
        <end position="63"/>
    </location>
</feature>
<dbReference type="EMBL" id="MSZX01000002">
    <property type="protein sequence ID" value="OPA80653.1"/>
    <property type="molecule type" value="Genomic_DNA"/>
</dbReference>